<dbReference type="PANTHER" id="PTHR10492:SF101">
    <property type="entry name" value="ATP-DEPENDENT DNA HELICASE"/>
    <property type="match status" value="1"/>
</dbReference>
<dbReference type="SUPFAM" id="SSF52540">
    <property type="entry name" value="P-loop containing nucleoside triphosphate hydrolases"/>
    <property type="match status" value="2"/>
</dbReference>
<keyword evidence="5" id="KW-1185">Reference proteome</keyword>
<dbReference type="HOGENOM" id="CLU_001324_0_1_1"/>
<dbReference type="GO" id="GO:0043139">
    <property type="term" value="F:5'-3' DNA helicase activity"/>
    <property type="evidence" value="ECO:0007669"/>
    <property type="project" value="UniProtKB-EC"/>
</dbReference>
<organism evidence="4 5">
    <name type="scientific">Brassica oleracea var. oleracea</name>
    <dbReference type="NCBI Taxonomy" id="109376"/>
    <lineage>
        <taxon>Eukaryota</taxon>
        <taxon>Viridiplantae</taxon>
        <taxon>Streptophyta</taxon>
        <taxon>Embryophyta</taxon>
        <taxon>Tracheophyta</taxon>
        <taxon>Spermatophyta</taxon>
        <taxon>Magnoliopsida</taxon>
        <taxon>eudicotyledons</taxon>
        <taxon>Gunneridae</taxon>
        <taxon>Pentapetalae</taxon>
        <taxon>rosids</taxon>
        <taxon>malvids</taxon>
        <taxon>Brassicales</taxon>
        <taxon>Brassicaceae</taxon>
        <taxon>Brassiceae</taxon>
        <taxon>Brassica</taxon>
    </lineage>
</organism>
<dbReference type="Gene3D" id="3.40.50.300">
    <property type="entry name" value="P-loop containing nucleotide triphosphate hydrolases"/>
    <property type="match status" value="1"/>
</dbReference>
<dbReference type="InterPro" id="IPR049163">
    <property type="entry name" value="Pif1-like_2B_dom"/>
</dbReference>
<dbReference type="Pfam" id="PF05970">
    <property type="entry name" value="PIF1"/>
    <property type="match status" value="1"/>
</dbReference>
<dbReference type="EnsemblPlants" id="Bo00763s110.1">
    <property type="protein sequence ID" value="Bo00763s110.1"/>
    <property type="gene ID" value="Bo00763s110"/>
</dbReference>
<comment type="cofactor">
    <cofactor evidence="1">
        <name>Mg(2+)</name>
        <dbReference type="ChEBI" id="CHEBI:18420"/>
    </cofactor>
</comment>
<keyword evidence="1" id="KW-0234">DNA repair</keyword>
<evidence type="ECO:0000256" key="1">
    <source>
        <dbReference type="RuleBase" id="RU363044"/>
    </source>
</evidence>
<proteinExistence type="inferred from homology"/>
<dbReference type="Pfam" id="PF21530">
    <property type="entry name" value="Pif1_2B_dom"/>
    <property type="match status" value="1"/>
</dbReference>
<keyword evidence="1" id="KW-0547">Nucleotide-binding</keyword>
<dbReference type="CDD" id="cd18809">
    <property type="entry name" value="SF1_C_RecD"/>
    <property type="match status" value="1"/>
</dbReference>
<keyword evidence="1" id="KW-0378">Hydrolase</keyword>
<dbReference type="EC" id="5.6.2.3" evidence="1"/>
<dbReference type="Gramene" id="Bo00763s110.1">
    <property type="protein sequence ID" value="Bo00763s110.1"/>
    <property type="gene ID" value="Bo00763s110"/>
</dbReference>
<dbReference type="GO" id="GO:0006281">
    <property type="term" value="P:DNA repair"/>
    <property type="evidence" value="ECO:0007669"/>
    <property type="project" value="UniProtKB-KW"/>
</dbReference>
<protein>
    <recommendedName>
        <fullName evidence="1">ATP-dependent DNA helicase</fullName>
        <ecNumber evidence="1">5.6.2.3</ecNumber>
    </recommendedName>
</protein>
<sequence>MAGRTFRASIEEGYVAARTCEEPKDSSNLRPIWFGAGSKMPSNMPGLQKTYSNSFVVHDGNDRSFSMYGGEEDEKFMLPKFYNEQVVYTIEFQKRGLPHAHILIWLKAGRENVCSNEIDKFVSAELPDRIIDPEEFYNKTSAIKYLFKYITKGVDKTTIVLENKSNDENEIENYLDCRYVSACESMWRIFKFEIHHQHPPVQRLSIHLPGQQPALFKDSSDLEQVVSICEFRPSMFMAYLETNKIDPDARKLTYVQFLTKYVWNKTEHTWTKRKIGQSIGRLYNVHPSSGELYYLRLLINHLKGPTSFEDILTVNGVEYKKFHESCVARGLLDGDEEWHEAMTEAATWATPRQLRELFAMLLVHCEVSSPLKLWDAFWKYMSEDIVYQQRRLLNFTDYDLSDVELQTYTLIEVELLLFQYDQTLSNYTDLPKVDKSSIGRLSNTVLADEQYLHVQCLKDSSKEQICLLNEEQKKVYEVVLDSVHNNRGKLFFLYGPGGTGKTFVYNTIINKLRSEKNIVIPVASSGIAALLLPGGRTAHSRFKIPLNLFDDSVCDITCGTMLADLLIQAKLIIWDEAPMTHKYAFEALDRSLRDIMSKTDKDAHLKPFGGKTILLGGDFRQTLPIISQGTRQDCVAASINRSYLWEFVQMFVLSQNMRINKTEVEFAKWILSVGDGTAPKDNSKGINYSYEDHIYVDDSLMLITDKEPISALAKHVYTSFEENYTNIDYLRDRAILSPRNNTVDVINSEILKWLPGKSQIYSSVDSVSNNEYDEGDYSFQYPIEYLNTLNFPNFPQHKLHLKVNSVVMLIRNLCQRDGLCNGTRLVITRLGYKVVEVKIITGHRAGKSILLPRITLFQTEGKIPVTIRRKQFPIRLCFAMTINKSQGQSLGRVGLYLPNPVFSHGQLYVALSRVTSIQGLKIYQNVNRTEGKNTICNIVYKEVFNNI</sequence>
<accession>A0A0D2ZQY6</accession>
<feature type="domain" description="DNA helicase Pif1-like DEAD-box helicase" evidence="2">
    <location>
        <begin position="468"/>
        <end position="683"/>
    </location>
</feature>
<dbReference type="GO" id="GO:0005524">
    <property type="term" value="F:ATP binding"/>
    <property type="evidence" value="ECO:0007669"/>
    <property type="project" value="UniProtKB-KW"/>
</dbReference>
<dbReference type="PANTHER" id="PTHR10492">
    <property type="match status" value="1"/>
</dbReference>
<feature type="domain" description="DNA helicase Pif1-like 2B" evidence="3">
    <location>
        <begin position="784"/>
        <end position="830"/>
    </location>
</feature>
<dbReference type="GO" id="GO:0000723">
    <property type="term" value="P:telomere maintenance"/>
    <property type="evidence" value="ECO:0007669"/>
    <property type="project" value="InterPro"/>
</dbReference>
<dbReference type="GO" id="GO:0006310">
    <property type="term" value="P:DNA recombination"/>
    <property type="evidence" value="ECO:0007669"/>
    <property type="project" value="UniProtKB-KW"/>
</dbReference>
<evidence type="ECO:0000313" key="4">
    <source>
        <dbReference type="EnsemblPlants" id="Bo00763s110.1"/>
    </source>
</evidence>
<dbReference type="InterPro" id="IPR027417">
    <property type="entry name" value="P-loop_NTPase"/>
</dbReference>
<dbReference type="FunFam" id="3.40.50.300:FF:002884">
    <property type="entry name" value="ATP-dependent DNA helicase"/>
    <property type="match status" value="1"/>
</dbReference>
<dbReference type="eggNOG" id="KOG0987">
    <property type="taxonomic scope" value="Eukaryota"/>
</dbReference>
<keyword evidence="1" id="KW-0233">DNA recombination</keyword>
<dbReference type="Proteomes" id="UP000032141">
    <property type="component" value="Unassembled WGS sequence"/>
</dbReference>
<reference evidence="4" key="2">
    <citation type="submission" date="2015-06" db="UniProtKB">
        <authorList>
            <consortium name="EnsemblPlants"/>
        </authorList>
    </citation>
    <scope>IDENTIFICATION</scope>
</reference>
<comment type="catalytic activity">
    <reaction evidence="1">
        <text>ATP + H2O = ADP + phosphate + H(+)</text>
        <dbReference type="Rhea" id="RHEA:13065"/>
        <dbReference type="ChEBI" id="CHEBI:15377"/>
        <dbReference type="ChEBI" id="CHEBI:15378"/>
        <dbReference type="ChEBI" id="CHEBI:30616"/>
        <dbReference type="ChEBI" id="CHEBI:43474"/>
        <dbReference type="ChEBI" id="CHEBI:456216"/>
        <dbReference type="EC" id="5.6.2.3"/>
    </reaction>
</comment>
<dbReference type="GO" id="GO:0016887">
    <property type="term" value="F:ATP hydrolysis activity"/>
    <property type="evidence" value="ECO:0007669"/>
    <property type="project" value="RHEA"/>
</dbReference>
<keyword evidence="1" id="KW-0227">DNA damage</keyword>
<reference evidence="4" key="1">
    <citation type="journal article" date="2014" name="Genome Biol.">
        <title>Transcriptome and methylome profiling reveals relics of genome dominance in the mesopolyploid Brassica oleracea.</title>
        <authorList>
            <person name="Parkin I.A."/>
            <person name="Koh C."/>
            <person name="Tang H."/>
            <person name="Robinson S.J."/>
            <person name="Kagale S."/>
            <person name="Clarke W.E."/>
            <person name="Town C.D."/>
            <person name="Nixon J."/>
            <person name="Krishnakumar V."/>
            <person name="Bidwell S.L."/>
            <person name="Denoeud F."/>
            <person name="Belcram H."/>
            <person name="Links M.G."/>
            <person name="Just J."/>
            <person name="Clarke C."/>
            <person name="Bender T."/>
            <person name="Huebert T."/>
            <person name="Mason A.S."/>
            <person name="Pires J.C."/>
            <person name="Barker G."/>
            <person name="Moore J."/>
            <person name="Walley P.G."/>
            <person name="Manoli S."/>
            <person name="Batley J."/>
            <person name="Edwards D."/>
            <person name="Nelson M.N."/>
            <person name="Wang X."/>
            <person name="Paterson A.H."/>
            <person name="King G."/>
            <person name="Bancroft I."/>
            <person name="Chalhoub B."/>
            <person name="Sharpe A.G."/>
        </authorList>
    </citation>
    <scope>NUCLEOTIDE SEQUENCE [LARGE SCALE GENOMIC DNA]</scope>
    <source>
        <strain evidence="4">cv. TO1000</strain>
    </source>
</reference>
<evidence type="ECO:0000259" key="2">
    <source>
        <dbReference type="Pfam" id="PF05970"/>
    </source>
</evidence>
<dbReference type="InterPro" id="IPR010285">
    <property type="entry name" value="DNA_helicase_pif1-like_DEAD"/>
</dbReference>
<dbReference type="AlphaFoldDB" id="A0A0D2ZQY6"/>
<name>A0A0D2ZQY6_BRAOL</name>
<evidence type="ECO:0000313" key="5">
    <source>
        <dbReference type="Proteomes" id="UP000032141"/>
    </source>
</evidence>
<comment type="similarity">
    <text evidence="1">Belongs to the helicase family.</text>
</comment>
<keyword evidence="1" id="KW-0067">ATP-binding</keyword>
<keyword evidence="1" id="KW-0347">Helicase</keyword>
<evidence type="ECO:0000259" key="3">
    <source>
        <dbReference type="Pfam" id="PF21530"/>
    </source>
</evidence>